<name>J9BQD4_9ZZZZ</name>
<dbReference type="AlphaFoldDB" id="J9BQD4"/>
<comment type="caution">
    <text evidence="1">The sequence shown here is derived from an EMBL/GenBank/DDBJ whole genome shotgun (WGS) entry which is preliminary data.</text>
</comment>
<sequence>MVGFSFYSIFKVRWQKSAKNKASASIVQTGADALL</sequence>
<organism evidence="1">
    <name type="scientific">gut metagenome</name>
    <dbReference type="NCBI Taxonomy" id="749906"/>
    <lineage>
        <taxon>unclassified sequences</taxon>
        <taxon>metagenomes</taxon>
        <taxon>organismal metagenomes</taxon>
    </lineage>
</organism>
<gene>
    <name evidence="1" type="ORF">EVA_22099</name>
</gene>
<reference evidence="1" key="1">
    <citation type="journal article" date="2012" name="PLoS ONE">
        <title>Gene sets for utilization of primary and secondary nutrition supplies in the distal gut of endangered iberian lynx.</title>
        <authorList>
            <person name="Alcaide M."/>
            <person name="Messina E."/>
            <person name="Richter M."/>
            <person name="Bargiela R."/>
            <person name="Peplies J."/>
            <person name="Huws S.A."/>
            <person name="Newbold C.J."/>
            <person name="Golyshin P.N."/>
            <person name="Simon M.A."/>
            <person name="Lopez G."/>
            <person name="Yakimov M.M."/>
            <person name="Ferrer M."/>
        </authorList>
    </citation>
    <scope>NUCLEOTIDE SEQUENCE</scope>
</reference>
<accession>J9BQD4</accession>
<evidence type="ECO:0000313" key="1">
    <source>
        <dbReference type="EMBL" id="EJW89795.1"/>
    </source>
</evidence>
<proteinExistence type="predicted"/>
<dbReference type="EMBL" id="AMCI01009249">
    <property type="protein sequence ID" value="EJW89795.1"/>
    <property type="molecule type" value="Genomic_DNA"/>
</dbReference>
<protein>
    <submittedName>
        <fullName evidence="1">Uncharacterized protein</fullName>
    </submittedName>
</protein>